<reference evidence="6" key="2">
    <citation type="submission" date="2012-02" db="EMBL/GenBank/DDBJ databases">
        <title>Complete genome sequence of Blastococcus saxobsidens strain DD2.</title>
        <authorList>
            <person name="Genoscope."/>
        </authorList>
    </citation>
    <scope>NUCLEOTIDE SEQUENCE [LARGE SCALE GENOMIC DNA]</scope>
    <source>
        <strain evidence="6">DD2</strain>
    </source>
</reference>
<feature type="domain" description="Amine oxidase" evidence="4">
    <location>
        <begin position="16"/>
        <end position="507"/>
    </location>
</feature>
<keyword evidence="5" id="KW-0560">Oxidoreductase</keyword>
<dbReference type="GO" id="GO:0005829">
    <property type="term" value="C:cytosol"/>
    <property type="evidence" value="ECO:0007669"/>
    <property type="project" value="TreeGrafter"/>
</dbReference>
<organism evidence="5 6">
    <name type="scientific">Blastococcus saxobsidens (strain DD2)</name>
    <dbReference type="NCBI Taxonomy" id="1146883"/>
    <lineage>
        <taxon>Bacteria</taxon>
        <taxon>Bacillati</taxon>
        <taxon>Actinomycetota</taxon>
        <taxon>Actinomycetes</taxon>
        <taxon>Geodermatophilales</taxon>
        <taxon>Geodermatophilaceae</taxon>
        <taxon>Blastococcus</taxon>
    </lineage>
</organism>
<dbReference type="InterPro" id="IPR002937">
    <property type="entry name" value="Amino_oxidase"/>
</dbReference>
<dbReference type="Proteomes" id="UP000007517">
    <property type="component" value="Chromosome"/>
</dbReference>
<dbReference type="InterPro" id="IPR036188">
    <property type="entry name" value="FAD/NAD-bd_sf"/>
</dbReference>
<dbReference type="eggNOG" id="COG1233">
    <property type="taxonomic scope" value="Bacteria"/>
</dbReference>
<dbReference type="Gene3D" id="3.50.50.60">
    <property type="entry name" value="FAD/NAD(P)-binding domain"/>
    <property type="match status" value="2"/>
</dbReference>
<dbReference type="PROSITE" id="PS51257">
    <property type="entry name" value="PROKAR_LIPOPROTEIN"/>
    <property type="match status" value="1"/>
</dbReference>
<proteinExistence type="predicted"/>
<dbReference type="SUPFAM" id="SSF51905">
    <property type="entry name" value="FAD/NAD(P)-binding domain"/>
    <property type="match status" value="1"/>
</dbReference>
<comment type="function">
    <text evidence="1">Probable oxidoreductase that may play a role as regulator of mitochondrial function.</text>
</comment>
<dbReference type="KEGG" id="bsd:BLASA_4790"/>
<dbReference type="HOGENOM" id="CLU_019327_0_1_11"/>
<reference evidence="5 6" key="1">
    <citation type="journal article" date="2012" name="J. Bacteriol.">
        <title>Genome Sequence of Blastococcus saxobsidens DD2, a Stone-Inhabiting Bacterium.</title>
        <authorList>
            <person name="Chouaia B."/>
            <person name="Crotti E."/>
            <person name="Brusetti L."/>
            <person name="Daffonchio D."/>
            <person name="Essoussi I."/>
            <person name="Nouioui I."/>
            <person name="Sbissi I."/>
            <person name="Ghodhbane-Gtari F."/>
            <person name="Gtari M."/>
            <person name="Vacherie B."/>
            <person name="Barbe V."/>
            <person name="Medigue C."/>
            <person name="Gury J."/>
            <person name="Pujic P."/>
            <person name="Normand P."/>
        </authorList>
    </citation>
    <scope>NUCLEOTIDE SEQUENCE [LARGE SCALE GENOMIC DNA]</scope>
    <source>
        <strain evidence="5 6">DD2</strain>
    </source>
</reference>
<dbReference type="PANTHER" id="PTHR10668">
    <property type="entry name" value="PHYTOENE DEHYDROGENASE"/>
    <property type="match status" value="1"/>
</dbReference>
<gene>
    <name evidence="5" type="ordered locus">BLASA_4790</name>
</gene>
<evidence type="ECO:0000256" key="2">
    <source>
        <dbReference type="ARBA" id="ARBA00038825"/>
    </source>
</evidence>
<dbReference type="RefSeq" id="WP_014378446.1">
    <property type="nucleotide sequence ID" value="NC_016943.1"/>
</dbReference>
<dbReference type="EMBL" id="FO117623">
    <property type="protein sequence ID" value="CCG05580.1"/>
    <property type="molecule type" value="Genomic_DNA"/>
</dbReference>
<dbReference type="Pfam" id="PF01593">
    <property type="entry name" value="Amino_oxidase"/>
    <property type="match status" value="1"/>
</dbReference>
<evidence type="ECO:0000256" key="1">
    <source>
        <dbReference type="ARBA" id="ARBA00037217"/>
    </source>
</evidence>
<dbReference type="PANTHER" id="PTHR10668:SF103">
    <property type="entry name" value="PYRIDINE NUCLEOTIDE-DISULFIDE OXIDOREDUCTASE DOMAIN-CONTAINING PROTEIN 2"/>
    <property type="match status" value="1"/>
</dbReference>
<dbReference type="GO" id="GO:0016491">
    <property type="term" value="F:oxidoreductase activity"/>
    <property type="evidence" value="ECO:0007669"/>
    <property type="project" value="UniProtKB-KW"/>
</dbReference>
<dbReference type="AlphaFoldDB" id="H6RT80"/>
<evidence type="ECO:0000313" key="5">
    <source>
        <dbReference type="EMBL" id="CCG05580.1"/>
    </source>
</evidence>
<comment type="subunit">
    <text evidence="2">Interacts with COX5B; this interaction may contribute to localize PYROXD2 to the inner face of the inner mitochondrial membrane.</text>
</comment>
<sequence>MTPARRVLVVGGGHNGLVAACYLARGGADVLVLEQSGRLGGGARTEEVLPGHRFDTHSAAHNIIQATGIVEDLELPAAGLEYREMDPFSVAVFRDGRIVRFFRDVEATVDSIAEADRDEARRYAAWMREAMPVVTAMRGALDGRPSRLPARAFAGLRAVARNGGPLGLAQVLLSPYGKLLEQRFASDLVRAPVSAFAAHASAAPDAPGSATFAMWQAFYHQVGQWHAVGGSQGLIDALAARLAALGGSWRTGAAVARITRRGDRATGVELESGERLPADAVLTALDPGTALLDLLDPPLDGPEADRLGSTTRSNAVQMLVHVATTGLPAYPGARPGDWSGLQSFVDGLESLSDGFAAAGARYLPDDPVPTYAFTPSAIDDTLAPPGRHTVYLACPCAPYRVRGGWAAVAEEFADRMVATVEARAPGFTASITGRAVYTPEQMAADLRWPGAHPMYGDLNLDQLGRFRPTRALARHRTPVRGLVVAGAGTAPVGGIAGASGRSAARVLLRDLG</sequence>
<dbReference type="STRING" id="1146883.BLASA_4790"/>
<accession>H6RT80</accession>
<keyword evidence="6" id="KW-1185">Reference proteome</keyword>
<name>H6RT80_BLASD</name>
<evidence type="ECO:0000259" key="4">
    <source>
        <dbReference type="Pfam" id="PF01593"/>
    </source>
</evidence>
<evidence type="ECO:0000256" key="3">
    <source>
        <dbReference type="ARBA" id="ARBA00040298"/>
    </source>
</evidence>
<protein>
    <recommendedName>
        <fullName evidence="3">Pyridine nucleotide-disulfide oxidoreductase domain-containing protein 2</fullName>
    </recommendedName>
</protein>
<evidence type="ECO:0000313" key="6">
    <source>
        <dbReference type="Proteomes" id="UP000007517"/>
    </source>
</evidence>